<reference evidence="23" key="1">
    <citation type="submission" date="2019-08" db="EMBL/GenBank/DDBJ databases">
        <title>The improved chromosome-level genome for the pearl oyster Pinctada fucata martensii using PacBio sequencing and Hi-C.</title>
        <authorList>
            <person name="Zheng Z."/>
        </authorList>
    </citation>
    <scope>NUCLEOTIDE SEQUENCE</scope>
    <source>
        <strain evidence="23">ZZ-2019</strain>
        <tissue evidence="23">Adductor muscle</tissue>
    </source>
</reference>
<keyword evidence="11" id="KW-0732">Signal</keyword>
<gene>
    <name evidence="23" type="ORF">FSP39_000554</name>
</gene>
<evidence type="ECO:0000256" key="1">
    <source>
        <dbReference type="ARBA" id="ARBA00004240"/>
    </source>
</evidence>
<name>A0AA88XXQ6_PINIB</name>
<keyword evidence="12" id="KW-0378">Hydrolase</keyword>
<dbReference type="InterPro" id="IPR039866">
    <property type="entry name" value="CPQ"/>
</dbReference>
<comment type="similarity">
    <text evidence="5">Belongs to the peptidase M28 family.</text>
</comment>
<keyword evidence="18" id="KW-0325">Glycoprotein</keyword>
<dbReference type="InterPro" id="IPR007484">
    <property type="entry name" value="Peptidase_M28"/>
</dbReference>
<dbReference type="GO" id="GO:0004180">
    <property type="term" value="F:carboxypeptidase activity"/>
    <property type="evidence" value="ECO:0007669"/>
    <property type="project" value="UniProtKB-KW"/>
</dbReference>
<evidence type="ECO:0000313" key="23">
    <source>
        <dbReference type="EMBL" id="KAK3092271.1"/>
    </source>
</evidence>
<keyword evidence="16" id="KW-0482">Metalloprotease</keyword>
<evidence type="ECO:0000256" key="12">
    <source>
        <dbReference type="ARBA" id="ARBA00022801"/>
    </source>
</evidence>
<dbReference type="GO" id="GO:0006886">
    <property type="term" value="P:intracellular protein transport"/>
    <property type="evidence" value="ECO:0007669"/>
    <property type="project" value="InterPro"/>
</dbReference>
<evidence type="ECO:0000259" key="22">
    <source>
        <dbReference type="Pfam" id="PF04389"/>
    </source>
</evidence>
<dbReference type="GO" id="GO:0005742">
    <property type="term" value="C:mitochondrial outer membrane translocase complex"/>
    <property type="evidence" value="ECO:0007669"/>
    <property type="project" value="InterPro"/>
</dbReference>
<evidence type="ECO:0000256" key="8">
    <source>
        <dbReference type="ARBA" id="ARBA00022645"/>
    </source>
</evidence>
<evidence type="ECO:0000256" key="4">
    <source>
        <dbReference type="ARBA" id="ARBA00004613"/>
    </source>
</evidence>
<dbReference type="GO" id="GO:0005783">
    <property type="term" value="C:endoplasmic reticulum"/>
    <property type="evidence" value="ECO:0007669"/>
    <property type="project" value="UniProtKB-SubCell"/>
</dbReference>
<feature type="domain" description="Peptidase M28" evidence="22">
    <location>
        <begin position="301"/>
        <end position="471"/>
    </location>
</feature>
<keyword evidence="8" id="KW-0121">Carboxypeptidase</keyword>
<evidence type="ECO:0000256" key="17">
    <source>
        <dbReference type="ARBA" id="ARBA00023145"/>
    </source>
</evidence>
<dbReference type="PANTHER" id="PTHR12053:SF3">
    <property type="entry name" value="CARBOXYPEPTIDASE Q"/>
    <property type="match status" value="1"/>
</dbReference>
<protein>
    <recommendedName>
        <fullName evidence="6">Carboxypeptidase Q</fullName>
    </recommendedName>
    <alternativeName>
        <fullName evidence="21">Plasma glutamate carboxypeptidase</fullName>
    </alternativeName>
</protein>
<evidence type="ECO:0000256" key="9">
    <source>
        <dbReference type="ARBA" id="ARBA00022670"/>
    </source>
</evidence>
<dbReference type="PANTHER" id="PTHR12053">
    <property type="entry name" value="PROTEASE FAMILY M28 PLASMA GLUTAMATE CARBOXYPEPTIDASE-RELATED"/>
    <property type="match status" value="1"/>
</dbReference>
<accession>A0AA88XXQ6</accession>
<dbReference type="SUPFAM" id="SSF53187">
    <property type="entry name" value="Zn-dependent exopeptidases"/>
    <property type="match status" value="1"/>
</dbReference>
<dbReference type="Pfam" id="PF04389">
    <property type="entry name" value="Peptidase_M28"/>
    <property type="match status" value="1"/>
</dbReference>
<evidence type="ECO:0000256" key="19">
    <source>
        <dbReference type="ARBA" id="ARBA00023228"/>
    </source>
</evidence>
<keyword evidence="14" id="KW-0862">Zinc</keyword>
<evidence type="ECO:0000256" key="15">
    <source>
        <dbReference type="ARBA" id="ARBA00023034"/>
    </source>
</evidence>
<keyword evidence="7" id="KW-0964">Secreted</keyword>
<sequence length="489" mass="54226">MTTLTQNFTYFIPKSTAGKVAACAGICFLGYCIYFDRKRRSDPDFKKKLRASKRISSDYVAQQIIDLAVNGNAQNQSYNRLAEFVDTYGSRYTGTENLENAIDYMLKKLKEDGLENVHGEEVMVPKWVRGNESLVMTSPRYHPMALLSLGSSVGTPIEGITADVLVVNSFQELKQKAKQAAGKIVVFNEKYVSYSETVAYRSNGAVETAKVGGVASLIRSVTPFSINSPHTGHQSYSPNITKVPTACITIEDAEMMYRMQQRVVKSPTCVIPSNYIISTGQKITVTLKMEAKNYPPVKSRNTVAEIKGYKYPEQVVLVSGHLDSWDVGQGAMDDGGGAFISWQALSLVKQLGLRPKRTLRVVMWTAEKDVKNFDLVMESDLGTFSPVAIQFTGNDKAKSIIKEVIKPLQTINVGYEDRADGTDIDPWMEAGVPGASLHTKDEKYFYFHHSNGDTMTVQDPVSMNLCSAAWAVVAYTVADLEEMLPRDQR</sequence>
<dbReference type="GO" id="GO:0043171">
    <property type="term" value="P:peptide catabolic process"/>
    <property type="evidence" value="ECO:0007669"/>
    <property type="project" value="TreeGrafter"/>
</dbReference>
<evidence type="ECO:0000256" key="11">
    <source>
        <dbReference type="ARBA" id="ARBA00022729"/>
    </source>
</evidence>
<dbReference type="GO" id="GO:0005764">
    <property type="term" value="C:lysosome"/>
    <property type="evidence" value="ECO:0007669"/>
    <property type="project" value="UniProtKB-SubCell"/>
</dbReference>
<dbReference type="GO" id="GO:0046872">
    <property type="term" value="F:metal ion binding"/>
    <property type="evidence" value="ECO:0007669"/>
    <property type="project" value="UniProtKB-KW"/>
</dbReference>
<dbReference type="GO" id="GO:0006508">
    <property type="term" value="P:proteolysis"/>
    <property type="evidence" value="ECO:0007669"/>
    <property type="project" value="UniProtKB-KW"/>
</dbReference>
<evidence type="ECO:0000256" key="18">
    <source>
        <dbReference type="ARBA" id="ARBA00023180"/>
    </source>
</evidence>
<organism evidence="23 24">
    <name type="scientific">Pinctada imbricata</name>
    <name type="common">Atlantic pearl-oyster</name>
    <name type="synonym">Pinctada martensii</name>
    <dbReference type="NCBI Taxonomy" id="66713"/>
    <lineage>
        <taxon>Eukaryota</taxon>
        <taxon>Metazoa</taxon>
        <taxon>Spiralia</taxon>
        <taxon>Lophotrochozoa</taxon>
        <taxon>Mollusca</taxon>
        <taxon>Bivalvia</taxon>
        <taxon>Autobranchia</taxon>
        <taxon>Pteriomorphia</taxon>
        <taxon>Pterioida</taxon>
        <taxon>Pterioidea</taxon>
        <taxon>Pteriidae</taxon>
        <taxon>Pinctada</taxon>
    </lineage>
</organism>
<keyword evidence="17" id="KW-0865">Zymogen</keyword>
<dbReference type="Gene3D" id="3.50.30.30">
    <property type="match status" value="1"/>
</dbReference>
<evidence type="ECO:0000256" key="3">
    <source>
        <dbReference type="ARBA" id="ARBA00004555"/>
    </source>
</evidence>
<evidence type="ECO:0000256" key="20">
    <source>
        <dbReference type="ARBA" id="ARBA00025833"/>
    </source>
</evidence>
<dbReference type="Gene3D" id="3.40.630.10">
    <property type="entry name" value="Zn peptidases"/>
    <property type="match status" value="1"/>
</dbReference>
<dbReference type="GO" id="GO:0006605">
    <property type="term" value="P:protein targeting"/>
    <property type="evidence" value="ECO:0007669"/>
    <property type="project" value="InterPro"/>
</dbReference>
<evidence type="ECO:0000256" key="2">
    <source>
        <dbReference type="ARBA" id="ARBA00004371"/>
    </source>
</evidence>
<evidence type="ECO:0000256" key="10">
    <source>
        <dbReference type="ARBA" id="ARBA00022723"/>
    </source>
</evidence>
<proteinExistence type="inferred from homology"/>
<evidence type="ECO:0000256" key="5">
    <source>
        <dbReference type="ARBA" id="ARBA00010918"/>
    </source>
</evidence>
<dbReference type="GO" id="GO:0070573">
    <property type="term" value="F:metallodipeptidase activity"/>
    <property type="evidence" value="ECO:0007669"/>
    <property type="project" value="InterPro"/>
</dbReference>
<evidence type="ECO:0000256" key="6">
    <source>
        <dbReference type="ARBA" id="ARBA00014116"/>
    </source>
</evidence>
<dbReference type="FunFam" id="3.40.630.10:FF:000036">
    <property type="entry name" value="Carboxypeptidase Q"/>
    <property type="match status" value="1"/>
</dbReference>
<dbReference type="CDD" id="cd03883">
    <property type="entry name" value="M28_Pgcp_like"/>
    <property type="match status" value="1"/>
</dbReference>
<dbReference type="GO" id="GO:0005794">
    <property type="term" value="C:Golgi apparatus"/>
    <property type="evidence" value="ECO:0007669"/>
    <property type="project" value="UniProtKB-SubCell"/>
</dbReference>
<evidence type="ECO:0000256" key="7">
    <source>
        <dbReference type="ARBA" id="ARBA00022525"/>
    </source>
</evidence>
<keyword evidence="24" id="KW-1185">Reference proteome</keyword>
<keyword evidence="15" id="KW-0333">Golgi apparatus</keyword>
<comment type="caution">
    <text evidence="23">The sequence shown here is derived from an EMBL/GenBank/DDBJ whole genome shotgun (WGS) entry which is preliminary data.</text>
</comment>
<dbReference type="InterPro" id="IPR002056">
    <property type="entry name" value="MAS20"/>
</dbReference>
<evidence type="ECO:0000256" key="16">
    <source>
        <dbReference type="ARBA" id="ARBA00023049"/>
    </source>
</evidence>
<evidence type="ECO:0000256" key="13">
    <source>
        <dbReference type="ARBA" id="ARBA00022824"/>
    </source>
</evidence>
<dbReference type="Pfam" id="PF02064">
    <property type="entry name" value="MAS20"/>
    <property type="match status" value="1"/>
</dbReference>
<dbReference type="GO" id="GO:0005615">
    <property type="term" value="C:extracellular space"/>
    <property type="evidence" value="ECO:0007669"/>
    <property type="project" value="TreeGrafter"/>
</dbReference>
<evidence type="ECO:0000313" key="24">
    <source>
        <dbReference type="Proteomes" id="UP001186944"/>
    </source>
</evidence>
<keyword evidence="19" id="KW-0458">Lysosome</keyword>
<evidence type="ECO:0000256" key="14">
    <source>
        <dbReference type="ARBA" id="ARBA00022833"/>
    </source>
</evidence>
<comment type="subunit">
    <text evidence="20">Homodimer. The monomeric form is inactive while the homodimer is active.</text>
</comment>
<dbReference type="Proteomes" id="UP001186944">
    <property type="component" value="Unassembled WGS sequence"/>
</dbReference>
<comment type="subcellular location">
    <subcellularLocation>
        <location evidence="1">Endoplasmic reticulum</location>
    </subcellularLocation>
    <subcellularLocation>
        <location evidence="3">Golgi apparatus</location>
    </subcellularLocation>
    <subcellularLocation>
        <location evidence="2">Lysosome</location>
    </subcellularLocation>
    <subcellularLocation>
        <location evidence="4">Secreted</location>
    </subcellularLocation>
</comment>
<keyword evidence="13" id="KW-0256">Endoplasmic reticulum</keyword>
<dbReference type="AlphaFoldDB" id="A0AA88XXQ6"/>
<keyword evidence="10" id="KW-0479">Metal-binding</keyword>
<keyword evidence="9" id="KW-0645">Protease</keyword>
<dbReference type="EMBL" id="VSWD01000009">
    <property type="protein sequence ID" value="KAK3092271.1"/>
    <property type="molecule type" value="Genomic_DNA"/>
</dbReference>
<evidence type="ECO:0000256" key="21">
    <source>
        <dbReference type="ARBA" id="ARBA00033328"/>
    </source>
</evidence>
<dbReference type="FunFam" id="3.50.30.30:FF:000009">
    <property type="entry name" value="Carboxypeptidase Q"/>
    <property type="match status" value="1"/>
</dbReference>